<evidence type="ECO:0000256" key="3">
    <source>
        <dbReference type="ARBA" id="ARBA00022679"/>
    </source>
</evidence>
<organism evidence="9 10">
    <name type="scientific">Dongia sedimenti</name>
    <dbReference type="NCBI Taxonomy" id="3064282"/>
    <lineage>
        <taxon>Bacteria</taxon>
        <taxon>Pseudomonadati</taxon>
        <taxon>Pseudomonadota</taxon>
        <taxon>Alphaproteobacteria</taxon>
        <taxon>Rhodospirillales</taxon>
        <taxon>Dongiaceae</taxon>
        <taxon>Dongia</taxon>
    </lineage>
</organism>
<accession>A0ABU0YMZ5</accession>
<comment type="similarity">
    <text evidence="2">Belongs to the YkuD family.</text>
</comment>
<keyword evidence="4 7" id="KW-0133">Cell shape</keyword>
<evidence type="ECO:0000259" key="8">
    <source>
        <dbReference type="PROSITE" id="PS52029"/>
    </source>
</evidence>
<evidence type="ECO:0000256" key="5">
    <source>
        <dbReference type="ARBA" id="ARBA00022984"/>
    </source>
</evidence>
<dbReference type="PANTHER" id="PTHR38589">
    <property type="entry name" value="BLR0621 PROTEIN"/>
    <property type="match status" value="1"/>
</dbReference>
<evidence type="ECO:0000256" key="6">
    <source>
        <dbReference type="ARBA" id="ARBA00023316"/>
    </source>
</evidence>
<evidence type="ECO:0000313" key="10">
    <source>
        <dbReference type="Proteomes" id="UP001230156"/>
    </source>
</evidence>
<sequence>MTDLVIEPASHGATQGWARLGDLQWRCALGRSGISADKVEGDGATPSGRFPIRRLFYRPDRVREIACVFPVQPMSPGDGWCDAPGDPAYNRLIIRPYPAQHETLWREDALYDLVLVIGHNDDPVVPGKGSAVFLHLAHPDYQPTEGCVAFARADFIRLLAAIDRDTHVVISA</sequence>
<reference evidence="10" key="1">
    <citation type="submission" date="2023-08" db="EMBL/GenBank/DDBJ databases">
        <title>Rhodospirillaceae gen. nov., a novel taxon isolated from the Yangtze River Yuezi River estuary sludge.</title>
        <authorList>
            <person name="Ruan L."/>
        </authorList>
    </citation>
    <scope>NUCLEOTIDE SEQUENCE [LARGE SCALE GENOMIC DNA]</scope>
    <source>
        <strain evidence="10">R-7</strain>
    </source>
</reference>
<comment type="pathway">
    <text evidence="1 7">Cell wall biogenesis; peptidoglycan biosynthesis.</text>
</comment>
<evidence type="ECO:0000256" key="4">
    <source>
        <dbReference type="ARBA" id="ARBA00022960"/>
    </source>
</evidence>
<feature type="active site" description="Nucleophile" evidence="7">
    <location>
        <position position="147"/>
    </location>
</feature>
<keyword evidence="10" id="KW-1185">Reference proteome</keyword>
<dbReference type="EMBL" id="JAUYVI010000005">
    <property type="protein sequence ID" value="MDQ7249104.1"/>
    <property type="molecule type" value="Genomic_DNA"/>
</dbReference>
<proteinExistence type="inferred from homology"/>
<evidence type="ECO:0000256" key="1">
    <source>
        <dbReference type="ARBA" id="ARBA00004752"/>
    </source>
</evidence>
<dbReference type="SUPFAM" id="SSF141523">
    <property type="entry name" value="L,D-transpeptidase catalytic domain-like"/>
    <property type="match status" value="1"/>
</dbReference>
<dbReference type="RefSeq" id="WP_379956742.1">
    <property type="nucleotide sequence ID" value="NZ_JAUYVI010000005.1"/>
</dbReference>
<feature type="domain" description="L,D-TPase catalytic" evidence="8">
    <location>
        <begin position="1"/>
        <end position="171"/>
    </location>
</feature>
<evidence type="ECO:0000256" key="7">
    <source>
        <dbReference type="PROSITE-ProRule" id="PRU01373"/>
    </source>
</evidence>
<comment type="caution">
    <text evidence="9">The sequence shown here is derived from an EMBL/GenBank/DDBJ whole genome shotgun (WGS) entry which is preliminary data.</text>
</comment>
<keyword evidence="5 7" id="KW-0573">Peptidoglycan synthesis</keyword>
<evidence type="ECO:0000256" key="2">
    <source>
        <dbReference type="ARBA" id="ARBA00005992"/>
    </source>
</evidence>
<keyword evidence="3" id="KW-0808">Transferase</keyword>
<dbReference type="InterPro" id="IPR038063">
    <property type="entry name" value="Transpep_catalytic_dom"/>
</dbReference>
<gene>
    <name evidence="9" type="ORF">Q8A70_15560</name>
</gene>
<feature type="active site" description="Proton donor/acceptor" evidence="7">
    <location>
        <position position="135"/>
    </location>
</feature>
<evidence type="ECO:0000313" key="9">
    <source>
        <dbReference type="EMBL" id="MDQ7249104.1"/>
    </source>
</evidence>
<dbReference type="InterPro" id="IPR005490">
    <property type="entry name" value="LD_TPept_cat_dom"/>
</dbReference>
<dbReference type="Proteomes" id="UP001230156">
    <property type="component" value="Unassembled WGS sequence"/>
</dbReference>
<keyword evidence="6 7" id="KW-0961">Cell wall biogenesis/degradation</keyword>
<name>A0ABU0YMZ5_9PROT</name>
<protein>
    <submittedName>
        <fullName evidence="9">L,D-transpeptidase family protein</fullName>
    </submittedName>
</protein>
<dbReference type="PROSITE" id="PS52029">
    <property type="entry name" value="LD_TPASE"/>
    <property type="match status" value="1"/>
</dbReference>
<dbReference type="Pfam" id="PF03734">
    <property type="entry name" value="YkuD"/>
    <property type="match status" value="1"/>
</dbReference>
<dbReference type="PANTHER" id="PTHR38589:SF1">
    <property type="entry name" value="BLR0621 PROTEIN"/>
    <property type="match status" value="1"/>
</dbReference>